<dbReference type="Proteomes" id="UP000070412">
    <property type="component" value="Unassembled WGS sequence"/>
</dbReference>
<evidence type="ECO:0000256" key="4">
    <source>
        <dbReference type="ARBA" id="ARBA00022989"/>
    </source>
</evidence>
<feature type="transmembrane region" description="Helical" evidence="6">
    <location>
        <begin position="94"/>
        <end position="122"/>
    </location>
</feature>
<dbReference type="AlphaFoldDB" id="A0A131ZTN5"/>
<evidence type="ECO:0000313" key="7">
    <source>
        <dbReference type="EMBL" id="KAF7494711.1"/>
    </source>
</evidence>
<evidence type="ECO:0000256" key="2">
    <source>
        <dbReference type="ARBA" id="ARBA00006939"/>
    </source>
</evidence>
<keyword evidence="10" id="KW-1185">Reference proteome</keyword>
<dbReference type="EMBL" id="WVUK01000052">
    <property type="protein sequence ID" value="KAF7494711.1"/>
    <property type="molecule type" value="Genomic_DNA"/>
</dbReference>
<dbReference type="GO" id="GO:0140410">
    <property type="term" value="F:monoatomic cation:bicarbonate symporter activity"/>
    <property type="evidence" value="ECO:0007669"/>
    <property type="project" value="TreeGrafter"/>
</dbReference>
<evidence type="ECO:0000313" key="10">
    <source>
        <dbReference type="Proteomes" id="UP000070412"/>
    </source>
</evidence>
<feature type="transmembrane region" description="Helical" evidence="6">
    <location>
        <begin position="6"/>
        <end position="27"/>
    </location>
</feature>
<feature type="transmembrane region" description="Helical" evidence="6">
    <location>
        <begin position="39"/>
        <end position="57"/>
    </location>
</feature>
<dbReference type="VEuPathDB" id="VectorBase:SSCA000363"/>
<evidence type="ECO:0000313" key="9">
    <source>
        <dbReference type="EnsemblMetazoa" id="KAF7494711.1"/>
    </source>
</evidence>
<protein>
    <submittedName>
        <fullName evidence="7">Zinc transporter ZIP10</fullName>
    </submittedName>
    <submittedName>
        <fullName evidence="8">Zinc transporter-like protein</fullName>
    </submittedName>
</protein>
<sequence>MLIWLYASVSVLIISISGLLMIILLPIIQSDHQSNLSQLFVGLAVGTLCSDAFLHLIPHAFSALKHESHHFSDNDTILSSTSSSQEDHEHDFNAVWYGLLCLSGIIVLLVFERITIIFIDFFNQPDKEFKEKKDQCPTSDEIFSSELEELNSNKHSHHHKNHHHNHKEMHMDSNNDMKSIMRSQKVQDVQVHDECHRSTISYPNPNGDDFIHISSHHHHHHNVHSGPSAAFMVLLGDAVHNLFDGLAIGVAFAGGISGGISTSIAIFCHELPHELGDFIIVLRSGISLKSAIGYNILASIICWIGMSLGIMLGQVQDSWLSAFVGGTFLYIALVDMIPELDSCPHLSSKNRAIKLTVQLIGILIGLMIMLVISLYENEFYNLI</sequence>
<name>A0A131ZTN5_SARSC</name>
<dbReference type="Proteomes" id="UP000616769">
    <property type="component" value="Unassembled WGS sequence"/>
</dbReference>
<reference evidence="10" key="2">
    <citation type="journal article" date="2020" name="PLoS Negl. Trop. Dis.">
        <title>High-quality nuclear genome for Sarcoptes scabiei-A critical resource for a neglected parasite.</title>
        <authorList>
            <person name="Korhonen P.K."/>
            <person name="Gasser R.B."/>
            <person name="Ma G."/>
            <person name="Wang T."/>
            <person name="Stroehlein A.J."/>
            <person name="Young N.D."/>
            <person name="Ang C.S."/>
            <person name="Fernando D.D."/>
            <person name="Lu H.C."/>
            <person name="Taylor S."/>
            <person name="Reynolds S.L."/>
            <person name="Mofiz E."/>
            <person name="Najaraj S.H."/>
            <person name="Gowda H."/>
            <person name="Madugundu A."/>
            <person name="Renuse S."/>
            <person name="Holt D."/>
            <person name="Pandey A."/>
            <person name="Papenfuss A.T."/>
            <person name="Fischer K."/>
        </authorList>
    </citation>
    <scope>NUCLEOTIDE SEQUENCE [LARGE SCALE GENOMIC DNA]</scope>
</reference>
<gene>
    <name evidence="8" type="ORF">QR98_0003240</name>
    <name evidence="7" type="ORF">SSS_3686</name>
</gene>
<dbReference type="GO" id="GO:0005385">
    <property type="term" value="F:zinc ion transmembrane transporter activity"/>
    <property type="evidence" value="ECO:0007669"/>
    <property type="project" value="TreeGrafter"/>
</dbReference>
<organism evidence="8 11">
    <name type="scientific">Sarcoptes scabiei</name>
    <name type="common">Itch mite</name>
    <name type="synonym">Acarus scabiei</name>
    <dbReference type="NCBI Taxonomy" id="52283"/>
    <lineage>
        <taxon>Eukaryota</taxon>
        <taxon>Metazoa</taxon>
        <taxon>Ecdysozoa</taxon>
        <taxon>Arthropoda</taxon>
        <taxon>Chelicerata</taxon>
        <taxon>Arachnida</taxon>
        <taxon>Acari</taxon>
        <taxon>Acariformes</taxon>
        <taxon>Sarcoptiformes</taxon>
        <taxon>Astigmata</taxon>
        <taxon>Psoroptidia</taxon>
        <taxon>Sarcoptoidea</taxon>
        <taxon>Sarcoptidae</taxon>
        <taxon>Sarcoptinae</taxon>
        <taxon>Sarcoptes</taxon>
    </lineage>
</organism>
<comment type="subcellular location">
    <subcellularLocation>
        <location evidence="1">Membrane</location>
        <topology evidence="1">Multi-pass membrane protein</topology>
    </subcellularLocation>
</comment>
<dbReference type="InterPro" id="IPR050799">
    <property type="entry name" value="ZIP_Transporter"/>
</dbReference>
<dbReference type="GO" id="GO:0071578">
    <property type="term" value="P:zinc ion import across plasma membrane"/>
    <property type="evidence" value="ECO:0007669"/>
    <property type="project" value="TreeGrafter"/>
</dbReference>
<keyword evidence="4 6" id="KW-1133">Transmembrane helix</keyword>
<dbReference type="PANTHER" id="PTHR12191:SF37">
    <property type="entry name" value="ZINC TRANSPORTER FOI"/>
    <property type="match status" value="1"/>
</dbReference>
<dbReference type="EnsemblMetazoa" id="SSS_3686s_mrna">
    <property type="protein sequence ID" value="KAF7494711.1"/>
    <property type="gene ID" value="SSS_3686"/>
</dbReference>
<feature type="transmembrane region" description="Helical" evidence="6">
    <location>
        <begin position="292"/>
        <end position="312"/>
    </location>
</feature>
<evidence type="ECO:0000256" key="5">
    <source>
        <dbReference type="ARBA" id="ARBA00023136"/>
    </source>
</evidence>
<evidence type="ECO:0000313" key="11">
    <source>
        <dbReference type="Proteomes" id="UP000616769"/>
    </source>
</evidence>
<reference evidence="9" key="4">
    <citation type="submission" date="2022-06" db="UniProtKB">
        <authorList>
            <consortium name="EnsemblMetazoa"/>
        </authorList>
    </citation>
    <scope>IDENTIFICATION</scope>
</reference>
<reference evidence="7" key="3">
    <citation type="submission" date="2020-01" db="EMBL/GenBank/DDBJ databases">
        <authorList>
            <person name="Korhonen P.K.K."/>
            <person name="Guangxu M.G."/>
            <person name="Wang T.W."/>
            <person name="Stroehlein A.J.S."/>
            <person name="Young N.D."/>
            <person name="Ang C.-S.A."/>
            <person name="Fernando D.W.F."/>
            <person name="Lu H.L."/>
            <person name="Taylor S.T."/>
            <person name="Ehtesham M.E.M."/>
            <person name="Najaraj S.H.N."/>
            <person name="Harsha G.H.G."/>
            <person name="Madugundu A.M."/>
            <person name="Renuse S.R."/>
            <person name="Holt D.H."/>
            <person name="Pandey A.P."/>
            <person name="Papenfuss A.P."/>
            <person name="Gasser R.B.G."/>
            <person name="Fischer K.F."/>
        </authorList>
    </citation>
    <scope>NUCLEOTIDE SEQUENCE</scope>
    <source>
        <strain evidence="7">SSS_KF_BRIS2020</strain>
    </source>
</reference>
<proteinExistence type="inferred from homology"/>
<reference evidence="8 11" key="1">
    <citation type="journal article" date="2015" name="Parasit. Vectors">
        <title>Draft genome of the scabies mite.</title>
        <authorList>
            <person name="Rider S.D.Jr."/>
            <person name="Morgan M.S."/>
            <person name="Arlian L.G."/>
        </authorList>
    </citation>
    <scope>NUCLEOTIDE SEQUENCE [LARGE SCALE GENOMIC DNA]</scope>
    <source>
        <strain evidence="8">Arlian Lab</strain>
    </source>
</reference>
<dbReference type="GO" id="GO:0005886">
    <property type="term" value="C:plasma membrane"/>
    <property type="evidence" value="ECO:0007669"/>
    <property type="project" value="TreeGrafter"/>
</dbReference>
<accession>A0A131ZTN5</accession>
<dbReference type="GO" id="GO:0030003">
    <property type="term" value="P:intracellular monoatomic cation homeostasis"/>
    <property type="evidence" value="ECO:0007669"/>
    <property type="project" value="TreeGrafter"/>
</dbReference>
<dbReference type="PANTHER" id="PTHR12191">
    <property type="entry name" value="SOLUTE CARRIER FAMILY 39"/>
    <property type="match status" value="1"/>
</dbReference>
<feature type="transmembrane region" description="Helical" evidence="6">
    <location>
        <begin position="355"/>
        <end position="375"/>
    </location>
</feature>
<dbReference type="InterPro" id="IPR003689">
    <property type="entry name" value="ZIP"/>
</dbReference>
<evidence type="ECO:0000313" key="8">
    <source>
        <dbReference type="EMBL" id="KPL98039.1"/>
    </source>
</evidence>
<evidence type="ECO:0000256" key="3">
    <source>
        <dbReference type="ARBA" id="ARBA00022692"/>
    </source>
</evidence>
<feature type="transmembrane region" description="Helical" evidence="6">
    <location>
        <begin position="318"/>
        <end position="334"/>
    </location>
</feature>
<evidence type="ECO:0000256" key="1">
    <source>
        <dbReference type="ARBA" id="ARBA00004141"/>
    </source>
</evidence>
<comment type="similarity">
    <text evidence="2">Belongs to the ZIP transporter (TC 2.A.5) family.</text>
</comment>
<dbReference type="Pfam" id="PF02535">
    <property type="entry name" value="Zip"/>
    <property type="match status" value="1"/>
</dbReference>
<keyword evidence="5 6" id="KW-0472">Membrane</keyword>
<evidence type="ECO:0000256" key="6">
    <source>
        <dbReference type="SAM" id="Phobius"/>
    </source>
</evidence>
<dbReference type="OMA" id="CANCRHT"/>
<dbReference type="EMBL" id="JXLN01000433">
    <property type="protein sequence ID" value="KPL98039.1"/>
    <property type="molecule type" value="Genomic_DNA"/>
</dbReference>
<keyword evidence="3 6" id="KW-0812">Transmembrane</keyword>
<dbReference type="OrthoDB" id="200954at2759"/>